<dbReference type="EMBL" id="CM044702">
    <property type="protein sequence ID" value="KAI5678133.1"/>
    <property type="molecule type" value="Genomic_DNA"/>
</dbReference>
<gene>
    <name evidence="1" type="ORF">M9H77_09083</name>
</gene>
<accession>A0ACC0C017</accession>
<organism evidence="1 2">
    <name type="scientific">Catharanthus roseus</name>
    <name type="common">Madagascar periwinkle</name>
    <name type="synonym">Vinca rosea</name>
    <dbReference type="NCBI Taxonomy" id="4058"/>
    <lineage>
        <taxon>Eukaryota</taxon>
        <taxon>Viridiplantae</taxon>
        <taxon>Streptophyta</taxon>
        <taxon>Embryophyta</taxon>
        <taxon>Tracheophyta</taxon>
        <taxon>Spermatophyta</taxon>
        <taxon>Magnoliopsida</taxon>
        <taxon>eudicotyledons</taxon>
        <taxon>Gunneridae</taxon>
        <taxon>Pentapetalae</taxon>
        <taxon>asterids</taxon>
        <taxon>lamiids</taxon>
        <taxon>Gentianales</taxon>
        <taxon>Apocynaceae</taxon>
        <taxon>Rauvolfioideae</taxon>
        <taxon>Vinceae</taxon>
        <taxon>Catharanthinae</taxon>
        <taxon>Catharanthus</taxon>
    </lineage>
</organism>
<name>A0ACC0C017_CATRO</name>
<dbReference type="Proteomes" id="UP001060085">
    <property type="component" value="Linkage Group LG02"/>
</dbReference>
<evidence type="ECO:0000313" key="2">
    <source>
        <dbReference type="Proteomes" id="UP001060085"/>
    </source>
</evidence>
<keyword evidence="2" id="KW-1185">Reference proteome</keyword>
<reference evidence="2" key="1">
    <citation type="journal article" date="2023" name="Nat. Plants">
        <title>Single-cell RNA sequencing provides a high-resolution roadmap for understanding the multicellular compartmentation of specialized metabolism.</title>
        <authorList>
            <person name="Sun S."/>
            <person name="Shen X."/>
            <person name="Li Y."/>
            <person name="Li Y."/>
            <person name="Wang S."/>
            <person name="Li R."/>
            <person name="Zhang H."/>
            <person name="Shen G."/>
            <person name="Guo B."/>
            <person name="Wei J."/>
            <person name="Xu J."/>
            <person name="St-Pierre B."/>
            <person name="Chen S."/>
            <person name="Sun C."/>
        </authorList>
    </citation>
    <scope>NUCLEOTIDE SEQUENCE [LARGE SCALE GENOMIC DNA]</scope>
</reference>
<protein>
    <submittedName>
        <fullName evidence="1">Uncharacterized protein</fullName>
    </submittedName>
</protein>
<sequence length="109" mass="12042">MAITIPCPDPYNIINTGTGTGTGPQVICSGYIGQLDSHTVPMRGSFRGSTIIWGVLVPLQTWAWSRIPVLSHQLDRHVELDPCALLGAMWCISFDLTYLLSHVLLTYRD</sequence>
<proteinExistence type="predicted"/>
<comment type="caution">
    <text evidence="1">The sequence shown here is derived from an EMBL/GenBank/DDBJ whole genome shotgun (WGS) entry which is preliminary data.</text>
</comment>
<evidence type="ECO:0000313" key="1">
    <source>
        <dbReference type="EMBL" id="KAI5678133.1"/>
    </source>
</evidence>